<comment type="pathway">
    <text evidence="1">Cofactor biosynthesis; pyrroloquinoline quinone biosynthesis.</text>
</comment>
<organism evidence="4 5">
    <name type="scientific">Paraburkholderia caballeronis</name>
    <dbReference type="NCBI Taxonomy" id="416943"/>
    <lineage>
        <taxon>Bacteria</taxon>
        <taxon>Pseudomonadati</taxon>
        <taxon>Pseudomonadota</taxon>
        <taxon>Betaproteobacteria</taxon>
        <taxon>Burkholderiales</taxon>
        <taxon>Burkholderiaceae</taxon>
        <taxon>Paraburkholderia</taxon>
    </lineage>
</organism>
<comment type="subunit">
    <text evidence="2">Monomer. Interacts with PqqE.</text>
</comment>
<dbReference type="InterPro" id="IPR022479">
    <property type="entry name" value="PqqD_bac"/>
</dbReference>
<keyword evidence="5" id="KW-1185">Reference proteome</keyword>
<dbReference type="AlphaFoldDB" id="A0A1H7LMC3"/>
<dbReference type="InterPro" id="IPR008792">
    <property type="entry name" value="PQQD"/>
</dbReference>
<evidence type="ECO:0000256" key="3">
    <source>
        <dbReference type="ARBA" id="ARBA00022905"/>
    </source>
</evidence>
<reference evidence="5" key="1">
    <citation type="submission" date="2016-10" db="EMBL/GenBank/DDBJ databases">
        <authorList>
            <person name="Varghese N."/>
            <person name="Submissions S."/>
        </authorList>
    </citation>
    <scope>NUCLEOTIDE SEQUENCE [LARGE SCALE GENOMIC DNA]</scope>
    <source>
        <strain evidence="5">LMG 26416</strain>
    </source>
</reference>
<evidence type="ECO:0000256" key="1">
    <source>
        <dbReference type="ARBA" id="ARBA00004886"/>
    </source>
</evidence>
<dbReference type="UniPathway" id="UPA00539"/>
<dbReference type="EMBL" id="FOAJ01000004">
    <property type="protein sequence ID" value="SEK99595.1"/>
    <property type="molecule type" value="Genomic_DNA"/>
</dbReference>
<dbReference type="Proteomes" id="UP000199120">
    <property type="component" value="Unassembled WGS sequence"/>
</dbReference>
<gene>
    <name evidence="4" type="ORF">SAMN05192542_104401</name>
</gene>
<dbReference type="NCBIfam" id="NF002535">
    <property type="entry name" value="PRK02079.1"/>
    <property type="match status" value="1"/>
</dbReference>
<sequence length="95" mass="10525">MNDTQRDPSAGASGHPKLRTLFRMQWEPAQEAFVLLYPEGMVKLNQSAAEILKRCDGTRDVAALVADLEQAFNATALAPDVEAFLAEAHRRGWLE</sequence>
<evidence type="ECO:0000313" key="5">
    <source>
        <dbReference type="Proteomes" id="UP000199120"/>
    </source>
</evidence>
<dbReference type="RefSeq" id="WP_090547721.1">
    <property type="nucleotide sequence ID" value="NZ_FNSR01000002.1"/>
</dbReference>
<dbReference type="Gene3D" id="1.10.10.1150">
    <property type="entry name" value="Coenzyme PQQ synthesis protein D (PqqD)"/>
    <property type="match status" value="1"/>
</dbReference>
<name>A0A1H7LMC3_9BURK</name>
<dbReference type="NCBIfam" id="TIGR03859">
    <property type="entry name" value="PQQ_PqqD"/>
    <property type="match status" value="1"/>
</dbReference>
<dbReference type="InterPro" id="IPR041881">
    <property type="entry name" value="PqqD_sf"/>
</dbReference>
<protein>
    <submittedName>
        <fullName evidence="4">Pyrroloquinoline quinone biosynthesis protein D</fullName>
    </submittedName>
</protein>
<dbReference type="GO" id="GO:0018189">
    <property type="term" value="P:pyrroloquinoline quinone biosynthetic process"/>
    <property type="evidence" value="ECO:0007669"/>
    <property type="project" value="UniProtKB-UniPathway"/>
</dbReference>
<dbReference type="GO" id="GO:0048038">
    <property type="term" value="F:quinone binding"/>
    <property type="evidence" value="ECO:0007669"/>
    <property type="project" value="InterPro"/>
</dbReference>
<keyword evidence="3" id="KW-0884">PQQ biosynthesis</keyword>
<dbReference type="STRING" id="416943.SAMN05445871_3776"/>
<accession>A0A1H7LMC3</accession>
<dbReference type="OrthoDB" id="7356791at2"/>
<proteinExistence type="predicted"/>
<evidence type="ECO:0000313" key="4">
    <source>
        <dbReference type="EMBL" id="SEK99595.1"/>
    </source>
</evidence>
<evidence type="ECO:0000256" key="2">
    <source>
        <dbReference type="ARBA" id="ARBA00011741"/>
    </source>
</evidence>
<dbReference type="Pfam" id="PF05402">
    <property type="entry name" value="PqqD"/>
    <property type="match status" value="1"/>
</dbReference>